<gene>
    <name evidence="6" type="ORF">EDC54_106190</name>
</gene>
<evidence type="ECO:0000256" key="3">
    <source>
        <dbReference type="ARBA" id="ARBA00022697"/>
    </source>
</evidence>
<keyword evidence="2" id="KW-0428">Leader peptide</keyword>
<evidence type="ECO:0000313" key="7">
    <source>
        <dbReference type="Proteomes" id="UP000295433"/>
    </source>
</evidence>
<reference evidence="6 7" key="1">
    <citation type="submission" date="2019-03" db="EMBL/GenBank/DDBJ databases">
        <title>Genomic Encyclopedia of Type Strains, Phase IV (KMG-IV): sequencing the most valuable type-strain genomes for metagenomic binning, comparative biology and taxonomic classification.</title>
        <authorList>
            <person name="Goeker M."/>
        </authorList>
    </citation>
    <scope>NUCLEOTIDE SEQUENCE [LARGE SCALE GENOMIC DNA]</scope>
    <source>
        <strain evidence="6 7">DSM 16730</strain>
    </source>
</reference>
<dbReference type="GO" id="GO:0009088">
    <property type="term" value="P:threonine biosynthetic process"/>
    <property type="evidence" value="ECO:0007669"/>
    <property type="project" value="UniProtKB-KW"/>
</dbReference>
<protein>
    <recommendedName>
        <fullName evidence="4">thr operon leader peptide</fullName>
    </recommendedName>
</protein>
<name>A0A4R3VND9_9GAMM</name>
<comment type="caution">
    <text evidence="6">The sequence shown here is derived from an EMBL/GenBank/DDBJ whole genome shotgun (WGS) entry which is preliminary data.</text>
</comment>
<sequence>MTFNETRFSMRTISLIATIIITITGTTSNGAG</sequence>
<accession>A0A4R3VND9</accession>
<evidence type="ECO:0000256" key="1">
    <source>
        <dbReference type="ARBA" id="ARBA00022605"/>
    </source>
</evidence>
<keyword evidence="7" id="KW-1185">Reference proteome</keyword>
<dbReference type="GO" id="GO:0031556">
    <property type="term" value="P:transcriptional attenuation by ribosome"/>
    <property type="evidence" value="ECO:0007669"/>
    <property type="project" value="UniProtKB-UniRule"/>
</dbReference>
<dbReference type="Proteomes" id="UP000295433">
    <property type="component" value="Unassembled WGS sequence"/>
</dbReference>
<keyword evidence="1" id="KW-0028">Amino-acid biosynthesis</keyword>
<evidence type="ECO:0000313" key="6">
    <source>
        <dbReference type="EMBL" id="TCV05551.1"/>
    </source>
</evidence>
<keyword evidence="5" id="KW-1133">Transmembrane helix</keyword>
<dbReference type="AlphaFoldDB" id="A0A4R3VND9"/>
<keyword evidence="5" id="KW-0812">Transmembrane</keyword>
<dbReference type="InterPro" id="IPR011720">
    <property type="entry name" value="Thr_lead_pept"/>
</dbReference>
<keyword evidence="5" id="KW-0472">Membrane</keyword>
<dbReference type="RefSeq" id="WP_132456350.1">
    <property type="nucleotide sequence ID" value="NZ_JAWIZJ010000006.1"/>
</dbReference>
<evidence type="ECO:0000256" key="5">
    <source>
        <dbReference type="SAM" id="Phobius"/>
    </source>
</evidence>
<keyword evidence="3" id="KW-0791">Threonine biosynthesis</keyword>
<proteinExistence type="predicted"/>
<evidence type="ECO:0000256" key="4">
    <source>
        <dbReference type="NCBIfam" id="TIGR02077"/>
    </source>
</evidence>
<organism evidence="6 7">
    <name type="scientific">Samsonia erythrinae</name>
    <dbReference type="NCBI Taxonomy" id="160434"/>
    <lineage>
        <taxon>Bacteria</taxon>
        <taxon>Pseudomonadati</taxon>
        <taxon>Pseudomonadota</taxon>
        <taxon>Gammaproteobacteria</taxon>
        <taxon>Enterobacterales</taxon>
        <taxon>Pectobacteriaceae</taxon>
        <taxon>Samsonia</taxon>
    </lineage>
</organism>
<feature type="transmembrane region" description="Helical" evidence="5">
    <location>
        <begin position="12"/>
        <end position="31"/>
    </location>
</feature>
<dbReference type="NCBIfam" id="TIGR02077">
    <property type="entry name" value="thr_lead_pep"/>
    <property type="match status" value="1"/>
</dbReference>
<dbReference type="EMBL" id="SMBY01000006">
    <property type="protein sequence ID" value="TCV05551.1"/>
    <property type="molecule type" value="Genomic_DNA"/>
</dbReference>
<evidence type="ECO:0000256" key="2">
    <source>
        <dbReference type="ARBA" id="ARBA00022623"/>
    </source>
</evidence>